<dbReference type="InterPro" id="IPR008979">
    <property type="entry name" value="Galactose-bd-like_sf"/>
</dbReference>
<sequence length="786" mass="90366">MRTRNHRTWHLLLPWLIPSALLVAGPGHLENGGFENGLTGWRPLWTRQTNAGRLQLDPHTVHTGQSAARIEHRGNLDWSFEPALQLSVVPGQVVVFQAWTRKTGSGTAYLCASLWAPDGRVMEWTYGSREIHNSDSWQLHQVRWVVPDGVARLQPRFIGTGTATLWIDDVNLEHPTENARPPDPNLPPALTWENPLLTVTLITSNVTLHVTDRRTGHTWHQVPLHRELRTLCATPQPRGFQLVLDQQAWDRTLHLTLEGEPEKPEFTIELSSPGPMQNGPLRFPHPFESQPGQYLVIPMNEGISYPVEDPDVDLFRLVTYGGHGLCMAFWGVTDGTNGYAAIFKTADDAAIQIHRRNGRLTVAPEWDAQTGQFGYPRRLRYIFFNQGGHVAIAKRYRRYAREIGRFRTLAEKRQQNPHVDLLIGAVNVWCWDPDPVSIVREMQQTGIERILWSQGQPPETLRKLNELGVLTGRYDIYQDVMDPARFPHLKGIHPDWPTEAWPDDLIRDATGRWIPGWEVETRDGTRIPCGVLCDSRALHYARPRISNELATHPYRARFIDTTTASPWRECYDPAHPMTRSDSRHHRMQLLQFVSTDMNLVTGSETGHDAAVPYVHYFEGMLSLGPYRVPDAGRDMARIWTEVPPQLARYQLGWRYRLPLWELVYHDCVVAQWYWGDYSNKLPALWDLRDLFNLLYGTPPMFMFDRKLWHEQKQRFVRSYRTVCPVARRVGYTEMTDHRFLSPDRAVQQTRFANGVTITVNFSDSPRRTPDGSTLPPLGYRVDINPN</sequence>
<dbReference type="Proteomes" id="UP000477311">
    <property type="component" value="Unassembled WGS sequence"/>
</dbReference>
<gene>
    <name evidence="1" type="ORF">G4L39_01090</name>
</gene>
<dbReference type="RefSeq" id="WP_165105265.1">
    <property type="nucleotide sequence ID" value="NZ_JAAKYA010000006.1"/>
</dbReference>
<dbReference type="EMBL" id="JAAKYA010000006">
    <property type="protein sequence ID" value="NGO37993.1"/>
    <property type="molecule type" value="Genomic_DNA"/>
</dbReference>
<dbReference type="Gene3D" id="2.60.120.260">
    <property type="entry name" value="Galactose-binding domain-like"/>
    <property type="match status" value="1"/>
</dbReference>
<protein>
    <recommendedName>
        <fullName evidence="3">CBM-cenC domain-containing protein</fullName>
    </recommendedName>
</protein>
<dbReference type="AlphaFoldDB" id="A0A6M1RK24"/>
<keyword evidence="2" id="KW-1185">Reference proteome</keyword>
<dbReference type="InterPro" id="IPR021459">
    <property type="entry name" value="GH101-related"/>
</dbReference>
<evidence type="ECO:0000313" key="1">
    <source>
        <dbReference type="EMBL" id="NGO37993.1"/>
    </source>
</evidence>
<comment type="caution">
    <text evidence="1">The sequence shown here is derived from an EMBL/GenBank/DDBJ whole genome shotgun (WGS) entry which is preliminary data.</text>
</comment>
<name>A0A6M1RK24_9BACT</name>
<organism evidence="1 2">
    <name type="scientific">Limisphaera ngatamarikiensis</name>
    <dbReference type="NCBI Taxonomy" id="1324935"/>
    <lineage>
        <taxon>Bacteria</taxon>
        <taxon>Pseudomonadati</taxon>
        <taxon>Verrucomicrobiota</taxon>
        <taxon>Verrucomicrobiia</taxon>
        <taxon>Limisphaerales</taxon>
        <taxon>Limisphaeraceae</taxon>
        <taxon>Limisphaera</taxon>
    </lineage>
</organism>
<accession>A0A6M1RK24</accession>
<evidence type="ECO:0000313" key="2">
    <source>
        <dbReference type="Proteomes" id="UP000477311"/>
    </source>
</evidence>
<reference evidence="1 2" key="1">
    <citation type="submission" date="2020-02" db="EMBL/GenBank/DDBJ databases">
        <title>Draft genome sequence of Limisphaera ngatamarikiensis NGM72.4T, a thermophilic Verrucomicrobia grouped in subdivision 3.</title>
        <authorList>
            <person name="Carere C.R."/>
            <person name="Steen J."/>
            <person name="Hugenholtz P."/>
            <person name="Stott M.B."/>
        </authorList>
    </citation>
    <scope>NUCLEOTIDE SEQUENCE [LARGE SCALE GENOMIC DNA]</scope>
    <source>
        <strain evidence="1 2">NGM72.4</strain>
    </source>
</reference>
<dbReference type="SUPFAM" id="SSF49785">
    <property type="entry name" value="Galactose-binding domain-like"/>
    <property type="match status" value="1"/>
</dbReference>
<evidence type="ECO:0008006" key="3">
    <source>
        <dbReference type="Google" id="ProtNLM"/>
    </source>
</evidence>
<proteinExistence type="predicted"/>
<dbReference type="Pfam" id="PF11308">
    <property type="entry name" value="Glyco_hydro_129"/>
    <property type="match status" value="2"/>
</dbReference>